<organism evidence="1 2">
    <name type="scientific">Paraburkholderia humisilvae</name>
    <dbReference type="NCBI Taxonomy" id="627669"/>
    <lineage>
        <taxon>Bacteria</taxon>
        <taxon>Pseudomonadati</taxon>
        <taxon>Pseudomonadota</taxon>
        <taxon>Betaproteobacteria</taxon>
        <taxon>Burkholderiales</taxon>
        <taxon>Burkholderiaceae</taxon>
        <taxon>Paraburkholderia</taxon>
    </lineage>
</organism>
<dbReference type="Proteomes" id="UP000494363">
    <property type="component" value="Unassembled WGS sequence"/>
</dbReference>
<sequence>MDMGIVWSGINSAMSVWTFRGKEKRKFFDEVIDPLYNALTVPLKDYSKLWGELRAQAEDATSGQIIDPEAQRKLRNALTTRREDMSVERRQVGGLAQRLAEMPEAEIQSFGRNIIELFGFEGGSNSPVTSDFGRLVDDLTRSPSANYQAQIGHSLNRIVELQTRFKTVMARINKEYAHLKVAAAQ</sequence>
<dbReference type="EMBL" id="CADIKH010000001">
    <property type="protein sequence ID" value="CAB3745857.1"/>
    <property type="molecule type" value="Genomic_DNA"/>
</dbReference>
<accession>A0A6J5CXG7</accession>
<gene>
    <name evidence="1" type="ORF">LMG29542_00061</name>
</gene>
<name>A0A6J5CXG7_9BURK</name>
<keyword evidence="2" id="KW-1185">Reference proteome</keyword>
<evidence type="ECO:0000313" key="2">
    <source>
        <dbReference type="Proteomes" id="UP000494363"/>
    </source>
</evidence>
<reference evidence="1 2" key="1">
    <citation type="submission" date="2020-04" db="EMBL/GenBank/DDBJ databases">
        <authorList>
            <person name="De Canck E."/>
        </authorList>
    </citation>
    <scope>NUCLEOTIDE SEQUENCE [LARGE SCALE GENOMIC DNA]</scope>
    <source>
        <strain evidence="1 2">LMG 29542</strain>
    </source>
</reference>
<evidence type="ECO:0000313" key="1">
    <source>
        <dbReference type="EMBL" id="CAB3745857.1"/>
    </source>
</evidence>
<proteinExistence type="predicted"/>
<protein>
    <submittedName>
        <fullName evidence="1">Uncharacterized protein</fullName>
    </submittedName>
</protein>
<dbReference type="AlphaFoldDB" id="A0A6J5CXG7"/>
<dbReference type="RefSeq" id="WP_175224043.1">
    <property type="nucleotide sequence ID" value="NZ_CADIKH010000001.1"/>
</dbReference>